<dbReference type="PROSITE" id="PS50262">
    <property type="entry name" value="G_PROTEIN_RECEP_F1_2"/>
    <property type="match status" value="1"/>
</dbReference>
<feature type="transmembrane region" description="Helical" evidence="10">
    <location>
        <begin position="101"/>
        <end position="122"/>
    </location>
</feature>
<evidence type="ECO:0000256" key="2">
    <source>
        <dbReference type="ARBA" id="ARBA00022475"/>
    </source>
</evidence>
<dbReference type="SUPFAM" id="SSF81321">
    <property type="entry name" value="Family A G protein-coupled receptor-like"/>
    <property type="match status" value="1"/>
</dbReference>
<keyword evidence="6 10" id="KW-0472">Membrane</keyword>
<dbReference type="Proteomes" id="UP000663860">
    <property type="component" value="Unassembled WGS sequence"/>
</dbReference>
<reference evidence="12" key="1">
    <citation type="submission" date="2021-02" db="EMBL/GenBank/DDBJ databases">
        <authorList>
            <person name="Nowell W R."/>
        </authorList>
    </citation>
    <scope>NUCLEOTIDE SEQUENCE</scope>
</reference>
<feature type="transmembrane region" description="Helical" evidence="10">
    <location>
        <begin position="276"/>
        <end position="300"/>
    </location>
</feature>
<evidence type="ECO:0000256" key="8">
    <source>
        <dbReference type="ARBA" id="ARBA00023224"/>
    </source>
</evidence>
<evidence type="ECO:0000256" key="1">
    <source>
        <dbReference type="ARBA" id="ARBA00004651"/>
    </source>
</evidence>
<dbReference type="Pfam" id="PF00001">
    <property type="entry name" value="7tm_1"/>
    <property type="match status" value="1"/>
</dbReference>
<organism evidence="12 14">
    <name type="scientific">Adineta steineri</name>
    <dbReference type="NCBI Taxonomy" id="433720"/>
    <lineage>
        <taxon>Eukaryota</taxon>
        <taxon>Metazoa</taxon>
        <taxon>Spiralia</taxon>
        <taxon>Gnathifera</taxon>
        <taxon>Rotifera</taxon>
        <taxon>Eurotatoria</taxon>
        <taxon>Bdelloidea</taxon>
        <taxon>Adinetida</taxon>
        <taxon>Adinetidae</taxon>
        <taxon>Adineta</taxon>
    </lineage>
</organism>
<evidence type="ECO:0000313" key="12">
    <source>
        <dbReference type="EMBL" id="CAF0711842.1"/>
    </source>
</evidence>
<feature type="transmembrane region" description="Helical" evidence="10">
    <location>
        <begin position="142"/>
        <end position="162"/>
    </location>
</feature>
<dbReference type="GO" id="GO:0004930">
    <property type="term" value="F:G protein-coupled receptor activity"/>
    <property type="evidence" value="ECO:0007669"/>
    <property type="project" value="UniProtKB-KW"/>
</dbReference>
<keyword evidence="4 10" id="KW-1133">Transmembrane helix</keyword>
<feature type="transmembrane region" description="Helical" evidence="10">
    <location>
        <begin position="174"/>
        <end position="193"/>
    </location>
</feature>
<feature type="transmembrane region" description="Helical" evidence="10">
    <location>
        <begin position="240"/>
        <end position="264"/>
    </location>
</feature>
<dbReference type="EMBL" id="CAJNOE010000001">
    <property type="protein sequence ID" value="CAF0711842.1"/>
    <property type="molecule type" value="Genomic_DNA"/>
</dbReference>
<evidence type="ECO:0000313" key="13">
    <source>
        <dbReference type="EMBL" id="CAF3693172.1"/>
    </source>
</evidence>
<evidence type="ECO:0000313" key="14">
    <source>
        <dbReference type="Proteomes" id="UP000663860"/>
    </source>
</evidence>
<keyword evidence="5" id="KW-0297">G-protein coupled receptor</keyword>
<feature type="domain" description="G-protein coupled receptors family 1 profile" evidence="11">
    <location>
        <begin position="41"/>
        <end position="296"/>
    </location>
</feature>
<evidence type="ECO:0000256" key="3">
    <source>
        <dbReference type="ARBA" id="ARBA00022692"/>
    </source>
</evidence>
<dbReference type="GO" id="GO:0043005">
    <property type="term" value="C:neuron projection"/>
    <property type="evidence" value="ECO:0007669"/>
    <property type="project" value="TreeGrafter"/>
</dbReference>
<name>A0A813M122_9BILA</name>
<comment type="caution">
    <text evidence="12">The sequence shown here is derived from an EMBL/GenBank/DDBJ whole genome shotgun (WGS) entry which is preliminary data.</text>
</comment>
<evidence type="ECO:0000256" key="5">
    <source>
        <dbReference type="ARBA" id="ARBA00023040"/>
    </source>
</evidence>
<dbReference type="GO" id="GO:0005886">
    <property type="term" value="C:plasma membrane"/>
    <property type="evidence" value="ECO:0007669"/>
    <property type="project" value="UniProtKB-SubCell"/>
</dbReference>
<evidence type="ECO:0000256" key="6">
    <source>
        <dbReference type="ARBA" id="ARBA00023136"/>
    </source>
</evidence>
<evidence type="ECO:0000259" key="11">
    <source>
        <dbReference type="PROSITE" id="PS50262"/>
    </source>
</evidence>
<feature type="region of interest" description="Disordered" evidence="9">
    <location>
        <begin position="320"/>
        <end position="340"/>
    </location>
</feature>
<dbReference type="GO" id="GO:0042277">
    <property type="term" value="F:peptide binding"/>
    <property type="evidence" value="ECO:0007669"/>
    <property type="project" value="TreeGrafter"/>
</dbReference>
<feature type="transmembrane region" description="Helical" evidence="10">
    <location>
        <begin position="30"/>
        <end position="50"/>
    </location>
</feature>
<dbReference type="EMBL" id="CAJOBB010000499">
    <property type="protein sequence ID" value="CAF3693172.1"/>
    <property type="molecule type" value="Genomic_DNA"/>
</dbReference>
<feature type="transmembrane region" description="Helical" evidence="10">
    <location>
        <begin position="65"/>
        <end position="89"/>
    </location>
</feature>
<evidence type="ECO:0000256" key="4">
    <source>
        <dbReference type="ARBA" id="ARBA00022989"/>
    </source>
</evidence>
<comment type="subcellular location">
    <subcellularLocation>
        <location evidence="1">Cell membrane</location>
        <topology evidence="1">Multi-pass membrane protein</topology>
    </subcellularLocation>
</comment>
<proteinExistence type="predicted"/>
<keyword evidence="7" id="KW-0675">Receptor</keyword>
<evidence type="ECO:0000256" key="9">
    <source>
        <dbReference type="SAM" id="MobiDB-lite"/>
    </source>
</evidence>
<dbReference type="InterPro" id="IPR017452">
    <property type="entry name" value="GPCR_Rhodpsn_7TM"/>
</dbReference>
<keyword evidence="8" id="KW-0807">Transducer</keyword>
<dbReference type="Proteomes" id="UP000663868">
    <property type="component" value="Unassembled WGS sequence"/>
</dbReference>
<keyword evidence="2" id="KW-1003">Cell membrane</keyword>
<dbReference type="PANTHER" id="PTHR24229:SF40">
    <property type="entry name" value="ALLATOSTATIN C RECEPTOR 1-RELATED"/>
    <property type="match status" value="1"/>
</dbReference>
<dbReference type="InterPro" id="IPR000276">
    <property type="entry name" value="GPCR_Rhodpsn"/>
</dbReference>
<protein>
    <recommendedName>
        <fullName evidence="11">G-protein coupled receptors family 1 profile domain-containing protein</fullName>
    </recommendedName>
</protein>
<evidence type="ECO:0000256" key="7">
    <source>
        <dbReference type="ARBA" id="ARBA00023170"/>
    </source>
</evidence>
<feature type="transmembrane region" description="Helical" evidence="10">
    <location>
        <begin position="199"/>
        <end position="219"/>
    </location>
</feature>
<gene>
    <name evidence="12" type="ORF">IZO911_LOCUS46</name>
    <name evidence="13" type="ORF">KXQ929_LOCUS10500</name>
</gene>
<evidence type="ECO:0000256" key="10">
    <source>
        <dbReference type="SAM" id="Phobius"/>
    </source>
</evidence>
<accession>A0A813M122</accession>
<dbReference type="PANTHER" id="PTHR24229">
    <property type="entry name" value="NEUROPEPTIDES RECEPTOR"/>
    <property type="match status" value="1"/>
</dbReference>
<dbReference type="Gene3D" id="1.20.1070.10">
    <property type="entry name" value="Rhodopsin 7-helix transmembrane proteins"/>
    <property type="match status" value="1"/>
</dbReference>
<dbReference type="AlphaFoldDB" id="A0A813M122"/>
<sequence length="340" mass="39581">MNNQTDSNDSVVSEGTCIITQTQRSITMPILILFAFPSLICFLFIFYHFFKLRKRLIIDSVNHHVILFILILDFLLILSELPITLYYLALGNVQTKNICIFWIYWDYSLETSSLFLTMYAAIERYFLVFHKHHILKHKYLFHYIPMFIIGFYIPIIYFYLVILSPCAMDHPYDITSFVCGGACFFSYVAVNTYDTIVDTLVPCLILLIFNLLIILRVIIARGRVFATQSLIDLLKKNRRMILQLFGISFMCLLSWMPWVVIIIAQNFFIPTFGNWFITYILHYLPYITASTSPFLALIGLPEIRKHLNISKYQIKTSTAATKSTTAPPMPSEIPEKNNFD</sequence>
<keyword evidence="3 10" id="KW-0812">Transmembrane</keyword>